<comment type="caution">
    <text evidence="2">The sequence shown here is derived from an EMBL/GenBank/DDBJ whole genome shotgun (WGS) entry which is preliminary data.</text>
</comment>
<keyword evidence="1" id="KW-0812">Transmembrane</keyword>
<reference evidence="2 3" key="1">
    <citation type="submission" date="2019-06" db="EMBL/GenBank/DDBJ databases">
        <title>Sequencing the genomes of 1000 actinobacteria strains.</title>
        <authorList>
            <person name="Klenk H.-P."/>
        </authorList>
    </citation>
    <scope>NUCLEOTIDE SEQUENCE [LARGE SCALE GENOMIC DNA]</scope>
    <source>
        <strain evidence="2 3">DSM 45301</strain>
    </source>
</reference>
<accession>A0A543DIH6</accession>
<organism evidence="2 3">
    <name type="scientific">Pseudonocardia kunmingensis</name>
    <dbReference type="NCBI Taxonomy" id="630975"/>
    <lineage>
        <taxon>Bacteria</taxon>
        <taxon>Bacillati</taxon>
        <taxon>Actinomycetota</taxon>
        <taxon>Actinomycetes</taxon>
        <taxon>Pseudonocardiales</taxon>
        <taxon>Pseudonocardiaceae</taxon>
        <taxon>Pseudonocardia</taxon>
    </lineage>
</organism>
<sequence>MLETLGVVNRSAGSGSEAWWLRLLPDQLHVPATIVMAVLGGLLVLCVLAEERRRKAEREAGSA</sequence>
<keyword evidence="1" id="KW-1133">Transmembrane helix</keyword>
<proteinExistence type="predicted"/>
<evidence type="ECO:0000313" key="3">
    <source>
        <dbReference type="Proteomes" id="UP000315677"/>
    </source>
</evidence>
<gene>
    <name evidence="2" type="ORF">FB558_4881</name>
</gene>
<dbReference type="RefSeq" id="WP_142057121.1">
    <property type="nucleotide sequence ID" value="NZ_VFPA01000003.1"/>
</dbReference>
<evidence type="ECO:0000313" key="2">
    <source>
        <dbReference type="EMBL" id="TQM09132.1"/>
    </source>
</evidence>
<evidence type="ECO:0000256" key="1">
    <source>
        <dbReference type="SAM" id="Phobius"/>
    </source>
</evidence>
<protein>
    <submittedName>
        <fullName evidence="2">Uncharacterized protein</fullName>
    </submittedName>
</protein>
<keyword evidence="3" id="KW-1185">Reference proteome</keyword>
<dbReference type="EMBL" id="VFPA01000003">
    <property type="protein sequence ID" value="TQM09132.1"/>
    <property type="molecule type" value="Genomic_DNA"/>
</dbReference>
<dbReference type="Proteomes" id="UP000315677">
    <property type="component" value="Unassembled WGS sequence"/>
</dbReference>
<keyword evidence="1" id="KW-0472">Membrane</keyword>
<name>A0A543DIH6_9PSEU</name>
<feature type="transmembrane region" description="Helical" evidence="1">
    <location>
        <begin position="28"/>
        <end position="49"/>
    </location>
</feature>
<dbReference type="AlphaFoldDB" id="A0A543DIH6"/>